<dbReference type="AlphaFoldDB" id="A0A6M3IVK6"/>
<reference evidence="1" key="1">
    <citation type="submission" date="2020-03" db="EMBL/GenBank/DDBJ databases">
        <title>The deep terrestrial virosphere.</title>
        <authorList>
            <person name="Holmfeldt K."/>
            <person name="Nilsson E."/>
            <person name="Simone D."/>
            <person name="Lopez-Fernandez M."/>
            <person name="Wu X."/>
            <person name="de Brujin I."/>
            <person name="Lundin D."/>
            <person name="Andersson A."/>
            <person name="Bertilsson S."/>
            <person name="Dopson M."/>
        </authorList>
    </citation>
    <scope>NUCLEOTIDE SEQUENCE</scope>
    <source>
        <strain evidence="1">MM415B01087</strain>
    </source>
</reference>
<evidence type="ECO:0000313" key="1">
    <source>
        <dbReference type="EMBL" id="QJA60622.1"/>
    </source>
</evidence>
<dbReference type="EMBL" id="MT141415">
    <property type="protein sequence ID" value="QJA60622.1"/>
    <property type="molecule type" value="Genomic_DNA"/>
</dbReference>
<organism evidence="1">
    <name type="scientific">viral metagenome</name>
    <dbReference type="NCBI Taxonomy" id="1070528"/>
    <lineage>
        <taxon>unclassified sequences</taxon>
        <taxon>metagenomes</taxon>
        <taxon>organismal metagenomes</taxon>
    </lineage>
</organism>
<sequence length="73" mass="8498">MLIIKVFINENPIDIVLIHNKGAVHEEMSLDLCEYRIEKPEIYKNISIYHYRSDGWSVLLENALKIINNKGGK</sequence>
<name>A0A6M3IVK6_9ZZZZ</name>
<accession>A0A6M3IVK6</accession>
<gene>
    <name evidence="1" type="ORF">MM415B01087_0016</name>
</gene>
<protein>
    <submittedName>
        <fullName evidence="1">Uncharacterized protein</fullName>
    </submittedName>
</protein>
<proteinExistence type="predicted"/>